<keyword evidence="3" id="KW-1185">Reference proteome</keyword>
<evidence type="ECO:0000313" key="3">
    <source>
        <dbReference type="Proteomes" id="UP000326178"/>
    </source>
</evidence>
<sequence length="73" mass="7614">MSPGGTTRIRGRVVLPGHIDGRGRAVAREPPPVPPSFIAVASTARHQAGGCERREHGESGDSAAYALVGVRQE</sequence>
<name>A0A5J6FLA4_9ACTN</name>
<dbReference type="KEGG" id="snk:CP967_30630"/>
<dbReference type="EMBL" id="CP023702">
    <property type="protein sequence ID" value="QEU75755.1"/>
    <property type="molecule type" value="Genomic_DNA"/>
</dbReference>
<evidence type="ECO:0000313" key="2">
    <source>
        <dbReference type="EMBL" id="QEU75755.1"/>
    </source>
</evidence>
<dbReference type="RefSeq" id="WP_150491065.1">
    <property type="nucleotide sequence ID" value="NZ_BMUV01000003.1"/>
</dbReference>
<reference evidence="2 3" key="1">
    <citation type="submission" date="2017-09" db="EMBL/GenBank/DDBJ databases">
        <authorList>
            <person name="Lee N."/>
            <person name="Cho B.-K."/>
        </authorList>
    </citation>
    <scope>NUCLEOTIDE SEQUENCE [LARGE SCALE GENOMIC DNA]</scope>
    <source>
        <strain evidence="2 3">ATCC 12769</strain>
    </source>
</reference>
<evidence type="ECO:0000256" key="1">
    <source>
        <dbReference type="SAM" id="MobiDB-lite"/>
    </source>
</evidence>
<protein>
    <submittedName>
        <fullName evidence="2">Uncharacterized protein</fullName>
    </submittedName>
</protein>
<organism evidence="2 3">
    <name type="scientific">Streptomyces nitrosporeus</name>
    <dbReference type="NCBI Taxonomy" id="28894"/>
    <lineage>
        <taxon>Bacteria</taxon>
        <taxon>Bacillati</taxon>
        <taxon>Actinomycetota</taxon>
        <taxon>Actinomycetes</taxon>
        <taxon>Kitasatosporales</taxon>
        <taxon>Streptomycetaceae</taxon>
        <taxon>Streptomyces</taxon>
    </lineage>
</organism>
<accession>A0A5J6FLA4</accession>
<dbReference type="Proteomes" id="UP000326178">
    <property type="component" value="Chromosome"/>
</dbReference>
<proteinExistence type="predicted"/>
<gene>
    <name evidence="2" type="ORF">CP967_30630</name>
</gene>
<feature type="region of interest" description="Disordered" evidence="1">
    <location>
        <begin position="45"/>
        <end position="73"/>
    </location>
</feature>
<dbReference type="AlphaFoldDB" id="A0A5J6FLA4"/>